<evidence type="ECO:0000256" key="3">
    <source>
        <dbReference type="ARBA" id="ARBA00022475"/>
    </source>
</evidence>
<dbReference type="SMART" id="SM00382">
    <property type="entry name" value="AAA"/>
    <property type="match status" value="1"/>
</dbReference>
<dbReference type="EMBL" id="NEVL01000007">
    <property type="protein sequence ID" value="OZI28112.1"/>
    <property type="molecule type" value="Genomic_DNA"/>
</dbReference>
<dbReference type="InterPro" id="IPR047748">
    <property type="entry name" value="AztA-like"/>
</dbReference>
<gene>
    <name evidence="7" type="ORF">CEG14_24670</name>
</gene>
<evidence type="ECO:0000256" key="4">
    <source>
        <dbReference type="ARBA" id="ARBA00022741"/>
    </source>
</evidence>
<keyword evidence="4" id="KW-0547">Nucleotide-binding</keyword>
<name>A0A261RTX7_9BORD</name>
<dbReference type="InterPro" id="IPR050153">
    <property type="entry name" value="Metal_Ion_Import_ABC"/>
</dbReference>
<accession>A0A261RTX7</accession>
<dbReference type="PROSITE" id="PS00211">
    <property type="entry name" value="ABC_TRANSPORTER_1"/>
    <property type="match status" value="1"/>
</dbReference>
<dbReference type="PANTHER" id="PTHR42734">
    <property type="entry name" value="METAL TRANSPORT SYSTEM ATP-BINDING PROTEIN TM_0124-RELATED"/>
    <property type="match status" value="1"/>
</dbReference>
<dbReference type="InterPro" id="IPR003439">
    <property type="entry name" value="ABC_transporter-like_ATP-bd"/>
</dbReference>
<dbReference type="OrthoDB" id="9806726at2"/>
<dbReference type="NCBIfam" id="NF040873">
    <property type="entry name" value="AztA"/>
    <property type="match status" value="1"/>
</dbReference>
<evidence type="ECO:0000313" key="8">
    <source>
        <dbReference type="Proteomes" id="UP000217005"/>
    </source>
</evidence>
<keyword evidence="3" id="KW-1003">Cell membrane</keyword>
<dbReference type="PANTHER" id="PTHR42734:SF5">
    <property type="entry name" value="IRON TRANSPORT SYSTEM ATP-BINDING PROTEIN HI_0361-RELATED"/>
    <property type="match status" value="1"/>
</dbReference>
<keyword evidence="5" id="KW-0067">ATP-binding</keyword>
<keyword evidence="2" id="KW-0813">Transport</keyword>
<dbReference type="AlphaFoldDB" id="A0A261RTX7"/>
<reference evidence="7 8" key="1">
    <citation type="submission" date="2017-05" db="EMBL/GenBank/DDBJ databases">
        <title>Complete and WGS of Bordetella genogroups.</title>
        <authorList>
            <person name="Spilker T."/>
            <person name="LiPuma J."/>
        </authorList>
    </citation>
    <scope>NUCLEOTIDE SEQUENCE [LARGE SCALE GENOMIC DNA]</scope>
    <source>
        <strain evidence="7 8">AU17610</strain>
    </source>
</reference>
<proteinExistence type="inferred from homology"/>
<evidence type="ECO:0000256" key="2">
    <source>
        <dbReference type="ARBA" id="ARBA00022448"/>
    </source>
</evidence>
<evidence type="ECO:0000313" key="7">
    <source>
        <dbReference type="EMBL" id="OZI28112.1"/>
    </source>
</evidence>
<dbReference type="RefSeq" id="WP_094829066.1">
    <property type="nucleotide sequence ID" value="NZ_NEVL01000007.1"/>
</dbReference>
<evidence type="ECO:0000256" key="5">
    <source>
        <dbReference type="ARBA" id="ARBA00022840"/>
    </source>
</evidence>
<dbReference type="Gene3D" id="3.40.50.300">
    <property type="entry name" value="P-loop containing nucleotide triphosphate hydrolases"/>
    <property type="match status" value="1"/>
</dbReference>
<sequence>MSAAAPLLTLENADFGWGGQAVVRGVSGAFRAGTMTAVVGPNGVGKSTLMKGLAGALAPLAGAVRRHDDGRARVAWLPQRADLDLAFPLDVHDLVAMGAWRRTGAWRGLGAAEQARIDAAMARTGIAALARRRLDTLSGGQLQRALFARLLVQDADLLLLDEPFAAVDTETVHQLCRLLGELNREGRTVIAVLHDREVVRAYFGDTLALARADGAGRVQAWAPTPAALDGEAP</sequence>
<dbReference type="Pfam" id="PF00005">
    <property type="entry name" value="ABC_tran"/>
    <property type="match status" value="1"/>
</dbReference>
<dbReference type="InterPro" id="IPR003593">
    <property type="entry name" value="AAA+_ATPase"/>
</dbReference>
<evidence type="ECO:0000259" key="6">
    <source>
        <dbReference type="PROSITE" id="PS50893"/>
    </source>
</evidence>
<feature type="domain" description="ABC transporter" evidence="6">
    <location>
        <begin position="8"/>
        <end position="232"/>
    </location>
</feature>
<organism evidence="7 8">
    <name type="scientific">Bordetella genomosp. 1</name>
    <dbReference type="NCBI Taxonomy" id="1395607"/>
    <lineage>
        <taxon>Bacteria</taxon>
        <taxon>Pseudomonadati</taxon>
        <taxon>Pseudomonadota</taxon>
        <taxon>Betaproteobacteria</taxon>
        <taxon>Burkholderiales</taxon>
        <taxon>Alcaligenaceae</taxon>
        <taxon>Bordetella</taxon>
    </lineage>
</organism>
<protein>
    <submittedName>
        <fullName evidence="7">ABC transporter</fullName>
    </submittedName>
</protein>
<dbReference type="GO" id="GO:0005524">
    <property type="term" value="F:ATP binding"/>
    <property type="evidence" value="ECO:0007669"/>
    <property type="project" value="UniProtKB-KW"/>
</dbReference>
<dbReference type="InterPro" id="IPR017871">
    <property type="entry name" value="ABC_transporter-like_CS"/>
</dbReference>
<dbReference type="GO" id="GO:0016887">
    <property type="term" value="F:ATP hydrolysis activity"/>
    <property type="evidence" value="ECO:0007669"/>
    <property type="project" value="InterPro"/>
</dbReference>
<keyword evidence="3" id="KW-0472">Membrane</keyword>
<dbReference type="SUPFAM" id="SSF52540">
    <property type="entry name" value="P-loop containing nucleoside triphosphate hydrolases"/>
    <property type="match status" value="1"/>
</dbReference>
<dbReference type="Proteomes" id="UP000217005">
    <property type="component" value="Unassembled WGS sequence"/>
</dbReference>
<dbReference type="InterPro" id="IPR027417">
    <property type="entry name" value="P-loop_NTPase"/>
</dbReference>
<evidence type="ECO:0000256" key="1">
    <source>
        <dbReference type="ARBA" id="ARBA00005417"/>
    </source>
</evidence>
<dbReference type="PROSITE" id="PS50893">
    <property type="entry name" value="ABC_TRANSPORTER_2"/>
    <property type="match status" value="1"/>
</dbReference>
<comment type="similarity">
    <text evidence="1">Belongs to the ABC transporter superfamily.</text>
</comment>
<comment type="caution">
    <text evidence="7">The sequence shown here is derived from an EMBL/GenBank/DDBJ whole genome shotgun (WGS) entry which is preliminary data.</text>
</comment>